<gene>
    <name evidence="1" type="ORF">CRV2_00013842</name>
</gene>
<accession>A0ACA9U6X8</accession>
<protein>
    <submittedName>
        <fullName evidence="1">Uncharacterized protein</fullName>
    </submittedName>
</protein>
<sequence>MYSNKAVSIVLVALAGSTAASLSSSQYDNDLVARAPELLLDGSHSLTHSLRSEELVTRSPMDSDRIKTIMDKKGRDHAAQLTGGRRPRKRSPMDSDRIKTIMDKKGRDHAAQLTGGRRPRKRSPMDSDRIKTIMDKKAEIRPGNSPAVADLASVHQWTVTGSIAQWVRRAEITLRGLPAVADLASNLKLHTSDIEFMSNIKYHFVLVTLSDLFQLEDNAHLAAKVKINDYKICENATFIVAGLMQ</sequence>
<organism evidence="1 2">
    <name type="scientific">Clonostachys rosea f. rosea IK726</name>
    <dbReference type="NCBI Taxonomy" id="1349383"/>
    <lineage>
        <taxon>Eukaryota</taxon>
        <taxon>Fungi</taxon>
        <taxon>Dikarya</taxon>
        <taxon>Ascomycota</taxon>
        <taxon>Pezizomycotina</taxon>
        <taxon>Sordariomycetes</taxon>
        <taxon>Hypocreomycetidae</taxon>
        <taxon>Hypocreales</taxon>
        <taxon>Bionectriaceae</taxon>
        <taxon>Clonostachys</taxon>
    </lineage>
</organism>
<evidence type="ECO:0000313" key="2">
    <source>
        <dbReference type="Proteomes" id="UP000836387"/>
    </source>
</evidence>
<evidence type="ECO:0000313" key="1">
    <source>
        <dbReference type="EMBL" id="CAG9948307.1"/>
    </source>
</evidence>
<comment type="caution">
    <text evidence="1">The sequence shown here is derived from an EMBL/GenBank/DDBJ whole genome shotgun (WGS) entry which is preliminary data.</text>
</comment>
<proteinExistence type="predicted"/>
<dbReference type="EMBL" id="CADEHS020000024">
    <property type="protein sequence ID" value="CAG9948307.1"/>
    <property type="molecule type" value="Genomic_DNA"/>
</dbReference>
<dbReference type="Proteomes" id="UP000836387">
    <property type="component" value="Unassembled WGS sequence"/>
</dbReference>
<keyword evidence="2" id="KW-1185">Reference proteome</keyword>
<reference evidence="1" key="1">
    <citation type="submission" date="2020-04" db="EMBL/GenBank/DDBJ databases">
        <authorList>
            <person name="Broberg M."/>
        </authorList>
    </citation>
    <scope>NUCLEOTIDE SEQUENCE</scope>
</reference>
<name>A0ACA9U6X8_BIOOC</name>
<reference evidence="1" key="2">
    <citation type="submission" date="2021-10" db="EMBL/GenBank/DDBJ databases">
        <authorList>
            <person name="Piombo E."/>
        </authorList>
    </citation>
    <scope>NUCLEOTIDE SEQUENCE</scope>
</reference>